<evidence type="ECO:0000256" key="3">
    <source>
        <dbReference type="ARBA" id="ARBA00022679"/>
    </source>
</evidence>
<comment type="caution">
    <text evidence="7">The sequence shown here is derived from an EMBL/GenBank/DDBJ whole genome shotgun (WGS) entry which is preliminary data.</text>
</comment>
<sequence>MRAGLLTPPALSLSASAIADLAVAAMRAEADLTPKPGLVDGRGSGAHTDMDQALLHRSAEALRGALTECAQAARRSVLGAELRARLGVIGRDGERVMLLATGGVNTHRGALWALGLLGAGFAVAGHVAGAVDIAAQLARIPDPVLAEHGAVATSNGARARRRYGITGAAGEAQRGFPHVRLHALPTLWAARRSGAEESTARLEALLALMARVEDTCLLHRGDLDGLTAVRRRAAAVLAAGGYRSPTGQHHFAALDALCRTRQLSPGGSGDLLSAALFLDALQRRTPHPCQP</sequence>
<feature type="signal peptide" evidence="6">
    <location>
        <begin position="1"/>
        <end position="19"/>
    </location>
</feature>
<feature type="chain" id="PRO_5038510125" description="triphosphoribosyl-dephospho-CoA synthase" evidence="6">
    <location>
        <begin position="20"/>
        <end position="291"/>
    </location>
</feature>
<evidence type="ECO:0000256" key="6">
    <source>
        <dbReference type="SAM" id="SignalP"/>
    </source>
</evidence>
<dbReference type="EC" id="2.4.2.52" evidence="2"/>
<keyword evidence="3" id="KW-0808">Transferase</keyword>
<protein>
    <recommendedName>
        <fullName evidence="2">triphosphoribosyl-dephospho-CoA synthase</fullName>
        <ecNumber evidence="2">2.4.2.52</ecNumber>
    </recommendedName>
</protein>
<evidence type="ECO:0000256" key="1">
    <source>
        <dbReference type="ARBA" id="ARBA00001210"/>
    </source>
</evidence>
<dbReference type="GO" id="GO:0005524">
    <property type="term" value="F:ATP binding"/>
    <property type="evidence" value="ECO:0007669"/>
    <property type="project" value="UniProtKB-KW"/>
</dbReference>
<dbReference type="Pfam" id="PF01874">
    <property type="entry name" value="CitG"/>
    <property type="match status" value="1"/>
</dbReference>
<dbReference type="NCBIfam" id="NF002315">
    <property type="entry name" value="PRK01237.1"/>
    <property type="match status" value="1"/>
</dbReference>
<keyword evidence="5" id="KW-0067">ATP-binding</keyword>
<keyword evidence="4" id="KW-0547">Nucleotide-binding</keyword>
<evidence type="ECO:0000256" key="5">
    <source>
        <dbReference type="ARBA" id="ARBA00022840"/>
    </source>
</evidence>
<name>A0A1X0YHU4_MYCSI</name>
<organism evidence="7 8">
    <name type="scientific">Mycobacterium simiae</name>
    <name type="common">Mycobacterium habana</name>
    <dbReference type="NCBI Taxonomy" id="1784"/>
    <lineage>
        <taxon>Bacteria</taxon>
        <taxon>Bacillati</taxon>
        <taxon>Actinomycetota</taxon>
        <taxon>Actinomycetes</taxon>
        <taxon>Mycobacteriales</taxon>
        <taxon>Mycobacteriaceae</taxon>
        <taxon>Mycobacterium</taxon>
        <taxon>Mycobacterium simiae complex</taxon>
    </lineage>
</organism>
<dbReference type="PANTHER" id="PTHR30201:SF2">
    <property type="entry name" value="2-(5''-TRIPHOSPHORIBOSYL)-3'-DEPHOSPHOCOENZYME-A SYNTHASE"/>
    <property type="match status" value="1"/>
</dbReference>
<proteinExistence type="inferred from homology"/>
<dbReference type="GO" id="GO:0051191">
    <property type="term" value="P:prosthetic group biosynthetic process"/>
    <property type="evidence" value="ECO:0007669"/>
    <property type="project" value="TreeGrafter"/>
</dbReference>
<gene>
    <name evidence="7" type="ORF">B5M45_01050</name>
</gene>
<dbReference type="HAMAP" id="MF_01883">
    <property type="entry name" value="MdcB"/>
    <property type="match status" value="1"/>
</dbReference>
<dbReference type="NCBIfam" id="TIGR03132">
    <property type="entry name" value="malonate_mdcB"/>
    <property type="match status" value="1"/>
</dbReference>
<dbReference type="GO" id="GO:0046917">
    <property type="term" value="F:triphosphoribosyl-dephospho-CoA synthase activity"/>
    <property type="evidence" value="ECO:0007669"/>
    <property type="project" value="UniProtKB-EC"/>
</dbReference>
<keyword evidence="6" id="KW-0732">Signal</keyword>
<dbReference type="EMBL" id="MZZM01000001">
    <property type="protein sequence ID" value="ORJ64873.1"/>
    <property type="molecule type" value="Genomic_DNA"/>
</dbReference>
<evidence type="ECO:0000313" key="7">
    <source>
        <dbReference type="EMBL" id="ORJ64873.1"/>
    </source>
</evidence>
<comment type="catalytic activity">
    <reaction evidence="1">
        <text>3'-dephospho-CoA + ATP = 2'-(5''-triphospho-alpha-D-ribosyl)-3'-dephospho-CoA + adenine</text>
        <dbReference type="Rhea" id="RHEA:15117"/>
        <dbReference type="ChEBI" id="CHEBI:16708"/>
        <dbReference type="ChEBI" id="CHEBI:30616"/>
        <dbReference type="ChEBI" id="CHEBI:57328"/>
        <dbReference type="ChEBI" id="CHEBI:61378"/>
        <dbReference type="EC" id="2.4.2.52"/>
    </reaction>
</comment>
<dbReference type="RefSeq" id="WP_084946850.1">
    <property type="nucleotide sequence ID" value="NZ_MZZM01000001.1"/>
</dbReference>
<dbReference type="AlphaFoldDB" id="A0A1X0YHU4"/>
<evidence type="ECO:0000313" key="8">
    <source>
        <dbReference type="Proteomes" id="UP000193040"/>
    </source>
</evidence>
<dbReference type="Proteomes" id="UP000193040">
    <property type="component" value="Unassembled WGS sequence"/>
</dbReference>
<dbReference type="STRING" id="1784.VC42_03550"/>
<evidence type="ECO:0000256" key="2">
    <source>
        <dbReference type="ARBA" id="ARBA00012074"/>
    </source>
</evidence>
<keyword evidence="8" id="KW-1185">Reference proteome</keyword>
<dbReference type="PANTHER" id="PTHR30201">
    <property type="entry name" value="TRIPHOSPHORIBOSYL-DEPHOSPHO-COA SYNTHASE"/>
    <property type="match status" value="1"/>
</dbReference>
<dbReference type="InterPro" id="IPR017555">
    <property type="entry name" value="TriPribosyl-deP-CoA_syn"/>
</dbReference>
<dbReference type="Gene3D" id="1.10.4200.10">
    <property type="entry name" value="Triphosphoribosyl-dephospho-CoA protein"/>
    <property type="match status" value="2"/>
</dbReference>
<evidence type="ECO:0000256" key="4">
    <source>
        <dbReference type="ARBA" id="ARBA00022741"/>
    </source>
</evidence>
<dbReference type="InterPro" id="IPR002736">
    <property type="entry name" value="CitG"/>
</dbReference>
<reference evidence="7 8" key="1">
    <citation type="submission" date="2017-03" db="EMBL/GenBank/DDBJ databases">
        <title>Genomic insights into Mycobacterium simiae human colonization.</title>
        <authorList>
            <person name="Steffani J.L."/>
            <person name="Brunck M.E."/>
            <person name="Cruz E."/>
            <person name="Montiel R."/>
            <person name="Barona F."/>
        </authorList>
    </citation>
    <scope>NUCLEOTIDE SEQUENCE [LARGE SCALE GENOMIC DNA]</scope>
    <source>
        <strain evidence="7 8">MsiGto</strain>
    </source>
</reference>
<accession>A0A1X0YHU4</accession>